<evidence type="ECO:0000313" key="2">
    <source>
        <dbReference type="EMBL" id="CAH1451330.1"/>
    </source>
</evidence>
<feature type="region of interest" description="Disordered" evidence="1">
    <location>
        <begin position="109"/>
        <end position="147"/>
    </location>
</feature>
<accession>A0AAU9PM97</accession>
<dbReference type="EMBL" id="CAKMRJ010005745">
    <property type="protein sequence ID" value="CAH1451330.1"/>
    <property type="molecule type" value="Genomic_DNA"/>
</dbReference>
<feature type="compositionally biased region" description="Polar residues" evidence="1">
    <location>
        <begin position="23"/>
        <end position="32"/>
    </location>
</feature>
<protein>
    <submittedName>
        <fullName evidence="2">Uncharacterized protein</fullName>
    </submittedName>
</protein>
<gene>
    <name evidence="2" type="ORF">LVIROSA_LOCUS36693</name>
</gene>
<comment type="caution">
    <text evidence="2">The sequence shown here is derived from an EMBL/GenBank/DDBJ whole genome shotgun (WGS) entry which is preliminary data.</text>
</comment>
<feature type="region of interest" description="Disordered" evidence="1">
    <location>
        <begin position="1"/>
        <end position="41"/>
    </location>
</feature>
<reference evidence="2 3" key="1">
    <citation type="submission" date="2022-01" db="EMBL/GenBank/DDBJ databases">
        <authorList>
            <person name="Xiong W."/>
            <person name="Schranz E."/>
        </authorList>
    </citation>
    <scope>NUCLEOTIDE SEQUENCE [LARGE SCALE GENOMIC DNA]</scope>
</reference>
<proteinExistence type="predicted"/>
<dbReference type="Proteomes" id="UP001157418">
    <property type="component" value="Unassembled WGS sequence"/>
</dbReference>
<name>A0AAU9PM97_9ASTR</name>
<feature type="compositionally biased region" description="Polar residues" evidence="1">
    <location>
        <begin position="109"/>
        <end position="132"/>
    </location>
</feature>
<evidence type="ECO:0000313" key="3">
    <source>
        <dbReference type="Proteomes" id="UP001157418"/>
    </source>
</evidence>
<organism evidence="2 3">
    <name type="scientific">Lactuca virosa</name>
    <dbReference type="NCBI Taxonomy" id="75947"/>
    <lineage>
        <taxon>Eukaryota</taxon>
        <taxon>Viridiplantae</taxon>
        <taxon>Streptophyta</taxon>
        <taxon>Embryophyta</taxon>
        <taxon>Tracheophyta</taxon>
        <taxon>Spermatophyta</taxon>
        <taxon>Magnoliopsida</taxon>
        <taxon>eudicotyledons</taxon>
        <taxon>Gunneridae</taxon>
        <taxon>Pentapetalae</taxon>
        <taxon>asterids</taxon>
        <taxon>campanulids</taxon>
        <taxon>Asterales</taxon>
        <taxon>Asteraceae</taxon>
        <taxon>Cichorioideae</taxon>
        <taxon>Cichorieae</taxon>
        <taxon>Lactucinae</taxon>
        <taxon>Lactuca</taxon>
    </lineage>
</organism>
<dbReference type="AlphaFoldDB" id="A0AAU9PM97"/>
<evidence type="ECO:0000256" key="1">
    <source>
        <dbReference type="SAM" id="MobiDB-lite"/>
    </source>
</evidence>
<keyword evidence="3" id="KW-1185">Reference proteome</keyword>
<sequence length="243" mass="26650">MSLEDKNSSVAALLTQDDDEDNQAQGVDTSQGFEDGNAFHVSPRKDATVLWNIKETSNHDVTINESNVDTNIDSGEPIITWLPKKTVVTPPEGLIFMSNMEEGRSSKITQNLSNKDPNVTIGEENSTSVIDNSTVPPPPPSSPLPTSTITPTTVPAVSPTFQGIINERIASLFSSQSEDEEMPYNEEEDDEMVQFDVLEFDHAEENVDDNANKSGKQYKILNSKLNTILQFWNNNAGKSSVSS</sequence>